<dbReference type="FunFam" id="3.40.50.11340:FF:000005">
    <property type="entry name" value="Galactoside 2-alpha-L-fucosyltransferase"/>
    <property type="match status" value="1"/>
</dbReference>
<keyword evidence="4 7" id="KW-0333">Golgi apparatus</keyword>
<sequence length="552" mass="63009">MEEEIELVDPHGIPISISTQSRWTLVRKLALMLMALVPFLALLAKLHSYNDSWKGLDFRSFAEDLEGNFTWPADKLQDKLLGGLLSDGLDEKSCRSRYASALYHRATTRFPSSYLISKLRSYEALHRKCGPDSESYQRSLELFRSKNHTEGGCKYIVWLPRAGLGNRMITLASTFLYALLTDRVLLVDREAHLPDLFCEPFPGSSWIIPSQHSFPINDFKGFDHKSPKSLGNMLKKKAFGSNLSLPLPYVYAHLVSDYGDDDKRFFCDEEQTALRKVSWLLVRSDLYFAPSLFLIPSFQQQLEDMFPDKEAVFHLLGRYLFHPSNPVWRAITRYYNAYLAGAAEKIGIQVRVLNSRRAPFKQVLKQVLGCVFQENLLPQIDRTRTRSDKFTGGNGTQRHKAVLITSLAPDYYEAVRDMYEKHGSVTGEAVEVYQPSHEGRQRMNNGIHDMKAWAEIYLLSLTDKLVTTSKSTFGYVAQSLGDVKPWILYKPEEYKEGDDQACRRGGSMEPCFQAPPCLDCKTGGWVDTSKMVPYVKHCEDMKSYWGLKLFGT</sequence>
<dbReference type="EC" id="2.4.1.-" evidence="7"/>
<evidence type="ECO:0000256" key="2">
    <source>
        <dbReference type="ARBA" id="ARBA00022676"/>
    </source>
</evidence>
<dbReference type="GO" id="GO:0071555">
    <property type="term" value="P:cell wall organization"/>
    <property type="evidence" value="ECO:0007669"/>
    <property type="project" value="UniProtKB-UniRule"/>
</dbReference>
<dbReference type="PANTHER" id="PTHR31889">
    <property type="entry name" value="FUCOSYLTRANSFERASE 2-RELATED"/>
    <property type="match status" value="1"/>
</dbReference>
<dbReference type="InterPro" id="IPR004938">
    <property type="entry name" value="XG_FTase"/>
</dbReference>
<keyword evidence="3 7" id="KW-0808">Transferase</keyword>
<dbReference type="Pfam" id="PF03254">
    <property type="entry name" value="XG_FTase"/>
    <property type="match status" value="1"/>
</dbReference>
<dbReference type="AlphaFoldDB" id="A0A484N3Q9"/>
<evidence type="ECO:0000256" key="5">
    <source>
        <dbReference type="ARBA" id="ARBA00023180"/>
    </source>
</evidence>
<evidence type="ECO:0000313" key="9">
    <source>
        <dbReference type="Proteomes" id="UP000595140"/>
    </source>
</evidence>
<comment type="similarity">
    <text evidence="1 7">Belongs to the glycosyltransferase 37 family.</text>
</comment>
<dbReference type="GO" id="GO:0042546">
    <property type="term" value="P:cell wall biogenesis"/>
    <property type="evidence" value="ECO:0007669"/>
    <property type="project" value="InterPro"/>
</dbReference>
<evidence type="ECO:0000313" key="8">
    <source>
        <dbReference type="EMBL" id="VFQ95479.1"/>
    </source>
</evidence>
<keyword evidence="6 7" id="KW-0961">Cell wall biogenesis/degradation</keyword>
<dbReference type="GO" id="GO:0009969">
    <property type="term" value="P:xyloglucan biosynthetic process"/>
    <property type="evidence" value="ECO:0007669"/>
    <property type="project" value="TreeGrafter"/>
</dbReference>
<gene>
    <name evidence="8" type="ORF">CCAM_LOCUS37255</name>
</gene>
<evidence type="ECO:0000256" key="7">
    <source>
        <dbReference type="RuleBase" id="RU367004"/>
    </source>
</evidence>
<evidence type="ECO:0000256" key="4">
    <source>
        <dbReference type="ARBA" id="ARBA00023034"/>
    </source>
</evidence>
<keyword evidence="9" id="KW-1185">Reference proteome</keyword>
<accession>A0A484N3Q9</accession>
<reference evidence="8 9" key="1">
    <citation type="submission" date="2018-04" db="EMBL/GenBank/DDBJ databases">
        <authorList>
            <person name="Vogel A."/>
        </authorList>
    </citation>
    <scope>NUCLEOTIDE SEQUENCE [LARGE SCALE GENOMIC DNA]</scope>
</reference>
<keyword evidence="5" id="KW-0325">Glycoprotein</keyword>
<evidence type="ECO:0000256" key="1">
    <source>
        <dbReference type="ARBA" id="ARBA00010481"/>
    </source>
</evidence>
<dbReference type="PANTHER" id="PTHR31889:SF2">
    <property type="entry name" value="FUCOSYLTRANSFERASE 3"/>
    <property type="match status" value="1"/>
</dbReference>
<dbReference type="OrthoDB" id="428346at2759"/>
<keyword evidence="2 7" id="KW-0328">Glycosyltransferase</keyword>
<organism evidence="8 9">
    <name type="scientific">Cuscuta campestris</name>
    <dbReference type="NCBI Taxonomy" id="132261"/>
    <lineage>
        <taxon>Eukaryota</taxon>
        <taxon>Viridiplantae</taxon>
        <taxon>Streptophyta</taxon>
        <taxon>Embryophyta</taxon>
        <taxon>Tracheophyta</taxon>
        <taxon>Spermatophyta</taxon>
        <taxon>Magnoliopsida</taxon>
        <taxon>eudicotyledons</taxon>
        <taxon>Gunneridae</taxon>
        <taxon>Pentapetalae</taxon>
        <taxon>asterids</taxon>
        <taxon>lamiids</taxon>
        <taxon>Solanales</taxon>
        <taxon>Convolvulaceae</taxon>
        <taxon>Cuscuteae</taxon>
        <taxon>Cuscuta</taxon>
        <taxon>Cuscuta subgen. Grammica</taxon>
        <taxon>Cuscuta sect. Cleistogrammica</taxon>
    </lineage>
</organism>
<dbReference type="Gene3D" id="3.40.50.11340">
    <property type="match status" value="1"/>
</dbReference>
<dbReference type="EMBL" id="OOIL02005599">
    <property type="protein sequence ID" value="VFQ95479.1"/>
    <property type="molecule type" value="Genomic_DNA"/>
</dbReference>
<dbReference type="GO" id="GO:0032580">
    <property type="term" value="C:Golgi cisterna membrane"/>
    <property type="evidence" value="ECO:0007669"/>
    <property type="project" value="UniProtKB-SubCell"/>
</dbReference>
<comment type="function">
    <text evidence="7">May be involved in cell wall biosynthesis.</text>
</comment>
<protein>
    <recommendedName>
        <fullName evidence="7">Fucosyltransferase</fullName>
        <ecNumber evidence="7">2.4.1.-</ecNumber>
    </recommendedName>
</protein>
<name>A0A484N3Q9_9ASTE</name>
<evidence type="ECO:0000256" key="3">
    <source>
        <dbReference type="ARBA" id="ARBA00022679"/>
    </source>
</evidence>
<proteinExistence type="inferred from homology"/>
<dbReference type="Proteomes" id="UP000595140">
    <property type="component" value="Unassembled WGS sequence"/>
</dbReference>
<evidence type="ECO:0000256" key="6">
    <source>
        <dbReference type="ARBA" id="ARBA00023316"/>
    </source>
</evidence>
<dbReference type="GO" id="GO:0008107">
    <property type="term" value="F:galactoside 2-alpha-L-fucosyltransferase activity"/>
    <property type="evidence" value="ECO:0007669"/>
    <property type="project" value="InterPro"/>
</dbReference>
<comment type="subcellular location">
    <subcellularLocation>
        <location evidence="7">Golgi apparatus</location>
        <location evidence="7">Golgi stack membrane</location>
        <topology evidence="7">Single-pass type II membrane protein</topology>
    </subcellularLocation>
</comment>